<name>C6WY69_METML</name>
<organism evidence="1 2">
    <name type="scientific">Methylotenera mobilis (strain JLW8 / ATCC BAA-1282 / DSM 17540)</name>
    <dbReference type="NCBI Taxonomy" id="583345"/>
    <lineage>
        <taxon>Bacteria</taxon>
        <taxon>Pseudomonadati</taxon>
        <taxon>Pseudomonadota</taxon>
        <taxon>Betaproteobacteria</taxon>
        <taxon>Nitrosomonadales</taxon>
        <taxon>Methylophilaceae</taxon>
        <taxon>Methylotenera</taxon>
    </lineage>
</organism>
<reference evidence="1 2" key="2">
    <citation type="journal article" date="2011" name="J. Bacteriol.">
        <title>Genomes of three methylotrophs from a single niche uncover genetic and metabolic divergence of Methylophilaceae.</title>
        <authorList>
            <person name="Lapidus A."/>
            <person name="Clum A."/>
            <person name="Labutti K."/>
            <person name="Kaluzhnaya M.G."/>
            <person name="Lim S."/>
            <person name="Beck D.A."/>
            <person name="Glavina Del Rio T."/>
            <person name="Nolan M."/>
            <person name="Mavromatis K."/>
            <person name="Huntemann M."/>
            <person name="Lucas S."/>
            <person name="Lidstrom M.E."/>
            <person name="Ivanova N."/>
            <person name="Chistoserdova L."/>
        </authorList>
    </citation>
    <scope>NUCLEOTIDE SEQUENCE [LARGE SCALE GENOMIC DNA]</scope>
    <source>
        <strain evidence="2">JLW8 / ATCC BAA-1282 / DSM 17540</strain>
    </source>
</reference>
<dbReference type="KEGG" id="mmb:Mmol_0054"/>
<dbReference type="SUPFAM" id="SSF75169">
    <property type="entry name" value="DsrEFH-like"/>
    <property type="match status" value="1"/>
</dbReference>
<keyword evidence="2" id="KW-1185">Reference proteome</keyword>
<protein>
    <submittedName>
        <fullName evidence="1">Putative secreted protein</fullName>
    </submittedName>
</protein>
<dbReference type="STRING" id="583345.Mmol_0054"/>
<reference evidence="2" key="1">
    <citation type="submission" date="2009-07" db="EMBL/GenBank/DDBJ databases">
        <title>Complete sequence of Methylotenera mobilis JLW8.</title>
        <authorList>
            <consortium name="US DOE Joint Genome Institute"/>
            <person name="Lucas S."/>
            <person name="Copeland A."/>
            <person name="Lapidus A."/>
            <person name="Glavina del Rio T."/>
            <person name="Tice H."/>
            <person name="Bruce D."/>
            <person name="Goodwin L."/>
            <person name="Pitluck S."/>
            <person name="LaButti K.M."/>
            <person name="Clum A."/>
            <person name="Larimer F."/>
            <person name="Land M."/>
            <person name="Hauser L."/>
            <person name="Kyrpides N."/>
            <person name="Mikhailova N."/>
            <person name="Kayluzhnaya M."/>
            <person name="Chistoserdova L."/>
        </authorList>
    </citation>
    <scope>NUCLEOTIDE SEQUENCE [LARGE SCALE GENOMIC DNA]</scope>
    <source>
        <strain evidence="2">JLW8 / ATCC BAA-1282 / DSM 17540</strain>
    </source>
</reference>
<dbReference type="EMBL" id="CP001672">
    <property type="protein sequence ID" value="ACT46965.1"/>
    <property type="molecule type" value="Genomic_DNA"/>
</dbReference>
<evidence type="ECO:0000313" key="1">
    <source>
        <dbReference type="EMBL" id="ACT46965.1"/>
    </source>
</evidence>
<dbReference type="InterPro" id="IPR027396">
    <property type="entry name" value="DsrEFH-like"/>
</dbReference>
<dbReference type="AlphaFoldDB" id="C6WY69"/>
<accession>C6WY69</accession>
<gene>
    <name evidence="1" type="ordered locus">Mmol_0054</name>
</gene>
<dbReference type="OrthoDB" id="5432020at2"/>
<evidence type="ECO:0000313" key="2">
    <source>
        <dbReference type="Proteomes" id="UP000002742"/>
    </source>
</evidence>
<dbReference type="Gene3D" id="3.40.1260.10">
    <property type="entry name" value="DsrEFH-like"/>
    <property type="match status" value="1"/>
</dbReference>
<dbReference type="Proteomes" id="UP000002742">
    <property type="component" value="Chromosome"/>
</dbReference>
<dbReference type="eggNOG" id="COG2210">
    <property type="taxonomic scope" value="Bacteria"/>
</dbReference>
<sequence length="123" mass="13719">MQTMDSHTNIYEGKSTKFAIMVGNVEHFKAAVFTADQLLKIGENFTIEVVAVGELVKDIADDTSLFEDINKAEALGLKLTVCEVAMASNKVSKNKLDKRMTTIRNGWIHMFELKDKGYNTLST</sequence>
<proteinExistence type="predicted"/>
<dbReference type="HOGENOM" id="CLU_148749_0_0_4"/>